<comment type="pathway">
    <text evidence="1">Carbohydrate metabolism; tricarboxylic acid cycle; isocitrate from oxaloacetate: step 1/2.</text>
</comment>
<evidence type="ECO:0000313" key="5">
    <source>
        <dbReference type="EMBL" id="TWO71318.1"/>
    </source>
</evidence>
<dbReference type="GO" id="GO:0005829">
    <property type="term" value="C:cytosol"/>
    <property type="evidence" value="ECO:0007669"/>
    <property type="project" value="TreeGrafter"/>
</dbReference>
<dbReference type="Gene3D" id="1.10.230.10">
    <property type="entry name" value="Cytochrome P450-Terp, domain 2"/>
    <property type="match status" value="1"/>
</dbReference>
<evidence type="ECO:0000256" key="1">
    <source>
        <dbReference type="ARBA" id="ARBA00004751"/>
    </source>
</evidence>
<dbReference type="InterPro" id="IPR002020">
    <property type="entry name" value="Citrate_synthase"/>
</dbReference>
<dbReference type="InterPro" id="IPR036969">
    <property type="entry name" value="Citrate_synthase_sf"/>
</dbReference>
<dbReference type="Gene3D" id="1.10.580.10">
    <property type="entry name" value="Citrate Synthase, domain 1"/>
    <property type="match status" value="1"/>
</dbReference>
<dbReference type="EC" id="2.3.3.16" evidence="3"/>
<gene>
    <name evidence="5" type="ORF">FN976_10355</name>
</gene>
<name>A0A562ZSK7_9BURK</name>
<dbReference type="OrthoDB" id="3284791at2"/>
<evidence type="ECO:0000256" key="4">
    <source>
        <dbReference type="ARBA" id="ARBA00022679"/>
    </source>
</evidence>
<dbReference type="AlphaFoldDB" id="A0A562ZSK7"/>
<keyword evidence="5" id="KW-0456">Lyase</keyword>
<dbReference type="EMBL" id="VOBQ01000008">
    <property type="protein sequence ID" value="TWO71318.1"/>
    <property type="molecule type" value="Genomic_DNA"/>
</dbReference>
<evidence type="ECO:0000256" key="2">
    <source>
        <dbReference type="ARBA" id="ARBA00010566"/>
    </source>
</evidence>
<accession>A0A562ZSK7</accession>
<dbReference type="GO" id="GO:0036440">
    <property type="term" value="F:citrate synthase activity"/>
    <property type="evidence" value="ECO:0007669"/>
    <property type="project" value="UniProtKB-EC"/>
</dbReference>
<reference evidence="5 6" key="1">
    <citation type="submission" date="2019-07" db="EMBL/GenBank/DDBJ databases">
        <title>Caenimonas sedimenti sp. nov., isolated from activated sludge.</title>
        <authorList>
            <person name="Xu J."/>
        </authorList>
    </citation>
    <scope>NUCLEOTIDE SEQUENCE [LARGE SCALE GENOMIC DNA]</scope>
    <source>
        <strain evidence="5 6">HX-9-20</strain>
    </source>
</reference>
<dbReference type="PANTHER" id="PTHR11739:SF4">
    <property type="entry name" value="CITRATE SYNTHASE, PEROXISOMAL"/>
    <property type="match status" value="1"/>
</dbReference>
<dbReference type="GO" id="GO:0016829">
    <property type="term" value="F:lyase activity"/>
    <property type="evidence" value="ECO:0007669"/>
    <property type="project" value="UniProtKB-KW"/>
</dbReference>
<dbReference type="SUPFAM" id="SSF48256">
    <property type="entry name" value="Citrate synthase"/>
    <property type="match status" value="1"/>
</dbReference>
<organism evidence="5 6">
    <name type="scientific">Caenimonas sedimenti</name>
    <dbReference type="NCBI Taxonomy" id="2596921"/>
    <lineage>
        <taxon>Bacteria</taxon>
        <taxon>Pseudomonadati</taxon>
        <taxon>Pseudomonadota</taxon>
        <taxon>Betaproteobacteria</taxon>
        <taxon>Burkholderiales</taxon>
        <taxon>Comamonadaceae</taxon>
        <taxon>Caenimonas</taxon>
    </lineage>
</organism>
<dbReference type="CDD" id="cd06100">
    <property type="entry name" value="CCL_ACL-C"/>
    <property type="match status" value="1"/>
</dbReference>
<dbReference type="UniPathway" id="UPA00223">
    <property type="reaction ID" value="UER00717"/>
</dbReference>
<dbReference type="RefSeq" id="WP_145892932.1">
    <property type="nucleotide sequence ID" value="NZ_VOBQ01000008.1"/>
</dbReference>
<evidence type="ECO:0000313" key="6">
    <source>
        <dbReference type="Proteomes" id="UP000318199"/>
    </source>
</evidence>
<keyword evidence="4" id="KW-0808">Transferase</keyword>
<dbReference type="Proteomes" id="UP000318199">
    <property type="component" value="Unassembled WGS sequence"/>
</dbReference>
<dbReference type="PANTHER" id="PTHR11739">
    <property type="entry name" value="CITRATE SYNTHASE"/>
    <property type="match status" value="1"/>
</dbReference>
<dbReference type="InterPro" id="IPR016143">
    <property type="entry name" value="Citrate_synth-like_sm_a-sub"/>
</dbReference>
<dbReference type="GO" id="GO:0005975">
    <property type="term" value="P:carbohydrate metabolic process"/>
    <property type="evidence" value="ECO:0007669"/>
    <property type="project" value="TreeGrafter"/>
</dbReference>
<dbReference type="InterPro" id="IPR016142">
    <property type="entry name" value="Citrate_synth-like_lrg_a-sub"/>
</dbReference>
<keyword evidence="6" id="KW-1185">Reference proteome</keyword>
<comment type="caution">
    <text evidence="5">The sequence shown here is derived from an EMBL/GenBank/DDBJ whole genome shotgun (WGS) entry which is preliminary data.</text>
</comment>
<proteinExistence type="inferred from homology"/>
<dbReference type="GO" id="GO:0006099">
    <property type="term" value="P:tricarboxylic acid cycle"/>
    <property type="evidence" value="ECO:0007669"/>
    <property type="project" value="UniProtKB-UniPathway"/>
</dbReference>
<evidence type="ECO:0000256" key="3">
    <source>
        <dbReference type="ARBA" id="ARBA00012972"/>
    </source>
</evidence>
<comment type="similarity">
    <text evidence="2">Belongs to the citrate synthase family.</text>
</comment>
<dbReference type="NCBIfam" id="NF004868">
    <property type="entry name" value="PRK06224.1-5"/>
    <property type="match status" value="1"/>
</dbReference>
<dbReference type="Pfam" id="PF00285">
    <property type="entry name" value="Citrate_synt"/>
    <property type="match status" value="1"/>
</dbReference>
<sequence>MTIKTPIGYTTRDEIFVRDRNIATEILGQLDFIDMIFLAATGQTPSAPMKRMANTLMVAVTDHGLTPSAIAARLTILGAPESIQGAVAAGLLGAGNHFLGTMQLSAQMLKDAVAGLAPDADGAAFDACAAALVREYRAGKRIVPGIGHPIHIKGDPRVPALRRVARECGFEGRHWQLATAIERAAQAEYGKLLPLNAAGAVGACVADMELDPLWARGFALIGRSAGLVAHLLDEKRAPLGQKLWDLVLAQDDSAELAGHDNPIPQRARALNAGKA</sequence>
<protein>
    <recommendedName>
        <fullName evidence="3">citrate synthase (unknown stereospecificity)</fullName>
        <ecNumber evidence="3">2.3.3.16</ecNumber>
    </recommendedName>
</protein>